<dbReference type="RefSeq" id="WP_197702529.1">
    <property type="nucleotide sequence ID" value="NZ_AP014836.1"/>
</dbReference>
<dbReference type="KEGG" id="ntt:TAO_1261"/>
<sequence length="684" mass="79001">MNQYTLTLKSIDTPSDIPKFHIAKINKAKIKSFIAENKTQGTVFLGNVKTIIDRKDNNFIDFISDEQLISTYGKKIASNSEIKNFSKSTIDQIKKHYSSIPDYERFPDRFERFFECLDNAGQWGNTRTELLDNFFSSPKGEKILNKYIEENKERYFKAEKQSYLEGLKENSKKEREEIEKFKQEKEELKLDIIKKSRERDELETNNPSRVSALTEEEKNITQSIADKQNKLDKLEEKHDSYKTIHELKNKIKKLEDERDGFLRRKEEMEKQVKKVKDELNKENHELIAKLVKLKPEVDALCGLSPKPALKSLDYGVKVRTNSNESLEDTREELINSVLDSLNSQGRKLDYYFIANLLITIAQCQFTLFSGLPGMGKTSLAKMLGISLGLGNRFLNIPVARGWTSYRDILGFYNALSQSYTSASSGLFELLQFLHKEHNEHNEHKEKIEGALSIILLDEFNLSQPEHYFSPFLEMADPESKRALTTGNPEEPYLQIPQYLRFLGTLNQDESVQTLTPRLLDRAAIINFDEFEPDDELNVLEWNTKEQPKEQQVEAISGNRFIEIFRPNPLEMMPQDIESVLEAIRRTLREDNLALGHPINISPRKIKFIRAYCNVAHSMVGGHYTALDYAISQHVIPLLNGYGGGFKKRLEALDQALPDEMEISKKQLKRLMSYDSQNMFGYGLL</sequence>
<evidence type="ECO:0000256" key="1">
    <source>
        <dbReference type="SAM" id="MobiDB-lite"/>
    </source>
</evidence>
<organism evidence="2 3">
    <name type="scientific">Candidatus Nitrosoglobus terrae</name>
    <dbReference type="NCBI Taxonomy" id="1630141"/>
    <lineage>
        <taxon>Bacteria</taxon>
        <taxon>Pseudomonadati</taxon>
        <taxon>Pseudomonadota</taxon>
        <taxon>Gammaproteobacteria</taxon>
        <taxon>Chromatiales</taxon>
        <taxon>Chromatiaceae</taxon>
        <taxon>Candidatus Nitrosoglobus</taxon>
    </lineage>
</organism>
<protein>
    <submittedName>
        <fullName evidence="2">ATPases associated with a variety of cellular activities</fullName>
    </submittedName>
</protein>
<dbReference type="SUPFAM" id="SSF52540">
    <property type="entry name" value="P-loop containing nucleoside triphosphate hydrolases"/>
    <property type="match status" value="1"/>
</dbReference>
<proteinExistence type="predicted"/>
<evidence type="ECO:0000313" key="2">
    <source>
        <dbReference type="EMBL" id="BAW80631.1"/>
    </source>
</evidence>
<dbReference type="AlphaFoldDB" id="A0A1Q2SND9"/>
<evidence type="ECO:0000313" key="3">
    <source>
        <dbReference type="Proteomes" id="UP000243679"/>
    </source>
</evidence>
<keyword evidence="3" id="KW-1185">Reference proteome</keyword>
<dbReference type="InterPro" id="IPR027417">
    <property type="entry name" value="P-loop_NTPase"/>
</dbReference>
<reference evidence="2 3" key="1">
    <citation type="journal article" date="2017" name="ISME J.">
        <title>An acid-tolerant ammonia-oxidizing ?-proteobacterium from soil.</title>
        <authorList>
            <person name="Hayatsu M."/>
            <person name="Tago K."/>
            <person name="Uchiyama I."/>
            <person name="Toyoda A."/>
            <person name="Wang Y."/>
            <person name="Shimomura Y."/>
            <person name="Okubo T."/>
            <person name="Kurisu F."/>
            <person name="Hirono Y."/>
            <person name="Nonaka K."/>
            <person name="Akiyama H."/>
            <person name="Itoh T."/>
            <person name="Takami H."/>
        </authorList>
    </citation>
    <scope>NUCLEOTIDE SEQUENCE [LARGE SCALE GENOMIC DNA]</scope>
    <source>
        <strain evidence="2 3">TAO100</strain>
    </source>
</reference>
<dbReference type="Proteomes" id="UP000243679">
    <property type="component" value="Chromosome"/>
</dbReference>
<gene>
    <name evidence="2" type="ORF">TAO_1261</name>
</gene>
<accession>A0A1Q2SND9</accession>
<feature type="region of interest" description="Disordered" evidence="1">
    <location>
        <begin position="199"/>
        <end position="224"/>
    </location>
</feature>
<name>A0A1Q2SND9_9GAMM</name>
<dbReference type="Gene3D" id="3.40.50.300">
    <property type="entry name" value="P-loop containing nucleotide triphosphate hydrolases"/>
    <property type="match status" value="1"/>
</dbReference>
<dbReference type="EMBL" id="AP014836">
    <property type="protein sequence ID" value="BAW80631.1"/>
    <property type="molecule type" value="Genomic_DNA"/>
</dbReference>